<protein>
    <submittedName>
        <fullName evidence="1">Uncharacterized protein</fullName>
    </submittedName>
</protein>
<organism evidence="1">
    <name type="scientific">Ananas comosus var. bracteatus</name>
    <name type="common">red pineapple</name>
    <dbReference type="NCBI Taxonomy" id="296719"/>
    <lineage>
        <taxon>Eukaryota</taxon>
        <taxon>Viridiplantae</taxon>
        <taxon>Streptophyta</taxon>
        <taxon>Embryophyta</taxon>
        <taxon>Tracheophyta</taxon>
        <taxon>Spermatophyta</taxon>
        <taxon>Magnoliopsida</taxon>
        <taxon>Liliopsida</taxon>
        <taxon>Poales</taxon>
        <taxon>Bromeliaceae</taxon>
        <taxon>Bromelioideae</taxon>
        <taxon>Ananas</taxon>
    </lineage>
</organism>
<evidence type="ECO:0000313" key="1">
    <source>
        <dbReference type="EMBL" id="CAD1825843.1"/>
    </source>
</evidence>
<reference evidence="1" key="1">
    <citation type="submission" date="2020-07" db="EMBL/GenBank/DDBJ databases">
        <authorList>
            <person name="Lin J."/>
        </authorList>
    </citation>
    <scope>NUCLEOTIDE SEQUENCE</scope>
</reference>
<dbReference type="AlphaFoldDB" id="A0A6V7P4R9"/>
<accession>A0A6V7P4R9</accession>
<dbReference type="EMBL" id="LR862145">
    <property type="protein sequence ID" value="CAD1825843.1"/>
    <property type="molecule type" value="Genomic_DNA"/>
</dbReference>
<proteinExistence type="predicted"/>
<sequence length="121" mass="13574">MIYALPHSFKAESIELEEPIYDGEELTMAQLQLEDAKAADAVIFEKPSAFQTRFVRPLFIRVMIEGRPVGRVMVTGSAMVNVMPTSFFKQFGKSEDELKPTNTTMTYFTGNSQQARGVLTT</sequence>
<gene>
    <name evidence="1" type="ORF">CB5_LOCUS9054</name>
</gene>
<name>A0A6V7P4R9_ANACO</name>